<name>A0A5N6Q7U1_9ASTR</name>
<keyword evidence="5" id="KW-0539">Nucleus</keyword>
<feature type="compositionally biased region" description="Low complexity" evidence="6">
    <location>
        <begin position="215"/>
        <end position="230"/>
    </location>
</feature>
<dbReference type="GO" id="GO:0005634">
    <property type="term" value="C:nucleus"/>
    <property type="evidence" value="ECO:0007669"/>
    <property type="project" value="UniProtKB-SubCell"/>
</dbReference>
<feature type="region of interest" description="Disordered" evidence="6">
    <location>
        <begin position="210"/>
        <end position="245"/>
    </location>
</feature>
<keyword evidence="3" id="KW-0805">Transcription regulation</keyword>
<dbReference type="NCBIfam" id="TIGR01568">
    <property type="entry name" value="A_thal_3678"/>
    <property type="match status" value="1"/>
</dbReference>
<accession>A0A5N6Q7U1</accession>
<dbReference type="PANTHER" id="PTHR11439">
    <property type="entry name" value="GAG-POL-RELATED RETROTRANSPOSON"/>
    <property type="match status" value="1"/>
</dbReference>
<evidence type="ECO:0000313" key="9">
    <source>
        <dbReference type="Proteomes" id="UP000326396"/>
    </source>
</evidence>
<keyword evidence="2" id="KW-0678">Repressor</keyword>
<dbReference type="GO" id="GO:0045892">
    <property type="term" value="P:negative regulation of DNA-templated transcription"/>
    <property type="evidence" value="ECO:0007669"/>
    <property type="project" value="UniProtKB-ARBA"/>
</dbReference>
<proteinExistence type="predicted"/>
<reference evidence="8 9" key="1">
    <citation type="submission" date="2019-05" db="EMBL/GenBank/DDBJ databases">
        <title>Mikania micrantha, genome provides insights into the molecular mechanism of rapid growth.</title>
        <authorList>
            <person name="Liu B."/>
        </authorList>
    </citation>
    <scope>NUCLEOTIDE SEQUENCE [LARGE SCALE GENOMIC DNA]</scope>
    <source>
        <strain evidence="8">NLD-2019</strain>
        <tissue evidence="8">Leaf</tissue>
    </source>
</reference>
<evidence type="ECO:0000256" key="5">
    <source>
        <dbReference type="ARBA" id="ARBA00023242"/>
    </source>
</evidence>
<evidence type="ECO:0000256" key="1">
    <source>
        <dbReference type="ARBA" id="ARBA00004123"/>
    </source>
</evidence>
<dbReference type="InterPro" id="IPR006458">
    <property type="entry name" value="Ovate_C"/>
</dbReference>
<dbReference type="PANTHER" id="PTHR11439:SF467">
    <property type="entry name" value="INTEGRASE CATALYTIC DOMAIN-CONTAINING PROTEIN"/>
    <property type="match status" value="1"/>
</dbReference>
<feature type="domain" description="OVATE" evidence="7">
    <location>
        <begin position="125"/>
        <end position="184"/>
    </location>
</feature>
<organism evidence="8 9">
    <name type="scientific">Mikania micrantha</name>
    <name type="common">bitter vine</name>
    <dbReference type="NCBI Taxonomy" id="192012"/>
    <lineage>
        <taxon>Eukaryota</taxon>
        <taxon>Viridiplantae</taxon>
        <taxon>Streptophyta</taxon>
        <taxon>Embryophyta</taxon>
        <taxon>Tracheophyta</taxon>
        <taxon>Spermatophyta</taxon>
        <taxon>Magnoliopsida</taxon>
        <taxon>eudicotyledons</taxon>
        <taxon>Gunneridae</taxon>
        <taxon>Pentapetalae</taxon>
        <taxon>asterids</taxon>
        <taxon>campanulids</taxon>
        <taxon>Asterales</taxon>
        <taxon>Asteraceae</taxon>
        <taxon>Asteroideae</taxon>
        <taxon>Heliantheae alliance</taxon>
        <taxon>Eupatorieae</taxon>
        <taxon>Mikania</taxon>
    </lineage>
</organism>
<evidence type="ECO:0000313" key="8">
    <source>
        <dbReference type="EMBL" id="KAD7479921.1"/>
    </source>
</evidence>
<evidence type="ECO:0000256" key="4">
    <source>
        <dbReference type="ARBA" id="ARBA00023163"/>
    </source>
</evidence>
<dbReference type="SUPFAM" id="SSF56672">
    <property type="entry name" value="DNA/RNA polymerases"/>
    <property type="match status" value="1"/>
</dbReference>
<evidence type="ECO:0000256" key="3">
    <source>
        <dbReference type="ARBA" id="ARBA00023015"/>
    </source>
</evidence>
<keyword evidence="4" id="KW-0804">Transcription</keyword>
<sequence>MNLIASLFLLDKHKQIWLWPSCNNHPKTLSFRAITHHMNPTNKDSPDLTTLGSFFTNSSEYSPSVSTESDSSAVETIVRGARSERLFFEPDTTSSILEIQGGGAQCTSSESGGAGGLPYKESVAVEMETEDPYDEFKKSMEEMVEIYGLKDWDCLEELLVWYLRMNEKANHEFIVGAFFDLLAGISSGGGGGDAGGGGVETVLLFKSKKDGGKGTATTGNNNNSAASSNGGRPGKKNSGGDGFGGIAAAQAEEEIDEGKGFEPSVSSPQRMLECRPADTPMVVNHQLHMEQDAKLADKEKYQRLVGKLIYLSHTRPDIAYAVGVVSQFMHQPQVSHMEAVWRIIRYLKGTAGHGILFKTNGHLEIQGYTDADWAGSKDNRRSTAGYFTMVGGNLVTWRSKKQKVVALSSAEAEFRGIARGMAEVLWLKKLLTEIGFPPDKAIKVMCDNKAAIQISENPVQHDRTKHVEVDRHFIKEKIEAGIVVLPFVPSEDQVADILTKAVNKNAFNNCLIQLSFGNPTTQREGEC</sequence>
<keyword evidence="9" id="KW-1185">Reference proteome</keyword>
<protein>
    <recommendedName>
        <fullName evidence="7">OVATE domain-containing protein</fullName>
    </recommendedName>
</protein>
<comment type="subcellular location">
    <subcellularLocation>
        <location evidence="1">Nucleus</location>
    </subcellularLocation>
</comment>
<evidence type="ECO:0000256" key="2">
    <source>
        <dbReference type="ARBA" id="ARBA00022491"/>
    </source>
</evidence>
<evidence type="ECO:0000256" key="6">
    <source>
        <dbReference type="SAM" id="MobiDB-lite"/>
    </source>
</evidence>
<dbReference type="CDD" id="cd09272">
    <property type="entry name" value="RNase_HI_RT_Ty1"/>
    <property type="match status" value="1"/>
</dbReference>
<dbReference type="Pfam" id="PF04844">
    <property type="entry name" value="Ovate"/>
    <property type="match status" value="1"/>
</dbReference>
<dbReference type="PROSITE" id="PS51754">
    <property type="entry name" value="OVATE"/>
    <property type="match status" value="1"/>
</dbReference>
<evidence type="ECO:0000259" key="7">
    <source>
        <dbReference type="PROSITE" id="PS51754"/>
    </source>
</evidence>
<dbReference type="EMBL" id="SZYD01000001">
    <property type="protein sequence ID" value="KAD7479921.1"/>
    <property type="molecule type" value="Genomic_DNA"/>
</dbReference>
<dbReference type="Proteomes" id="UP000326396">
    <property type="component" value="Linkage Group LG1"/>
</dbReference>
<comment type="caution">
    <text evidence="8">The sequence shown here is derived from an EMBL/GenBank/DDBJ whole genome shotgun (WGS) entry which is preliminary data.</text>
</comment>
<dbReference type="OrthoDB" id="414945at2759"/>
<dbReference type="InterPro" id="IPR043502">
    <property type="entry name" value="DNA/RNA_pol_sf"/>
</dbReference>
<dbReference type="AlphaFoldDB" id="A0A5N6Q7U1"/>
<gene>
    <name evidence="8" type="ORF">E3N88_03057</name>
</gene>